<keyword evidence="3" id="KW-0472">Membrane</keyword>
<dbReference type="Gene3D" id="3.80.10.10">
    <property type="entry name" value="Ribonuclease Inhibitor"/>
    <property type="match status" value="3"/>
</dbReference>
<keyword evidence="1" id="KW-0677">Repeat</keyword>
<proteinExistence type="predicted"/>
<dbReference type="EMBL" id="QJJQ01000026">
    <property type="protein sequence ID" value="PXW80500.1"/>
    <property type="molecule type" value="Genomic_DNA"/>
</dbReference>
<evidence type="ECO:0000256" key="2">
    <source>
        <dbReference type="SAM" id="MobiDB-lite"/>
    </source>
</evidence>
<reference evidence="6 7" key="1">
    <citation type="submission" date="2018-05" db="EMBL/GenBank/DDBJ databases">
        <title>Genomic Encyclopedia of Type Strains, Phase IV (KMG-IV): sequencing the most valuable type-strain genomes for metagenomic binning, comparative biology and taxonomic classification.</title>
        <authorList>
            <person name="Goeker M."/>
        </authorList>
    </citation>
    <scope>NUCLEOTIDE SEQUENCE [LARGE SCALE GENOMIC DNA]</scope>
    <source>
        <strain evidence="6 7">DSM 28556</strain>
    </source>
</reference>
<organism evidence="6 7">
    <name type="scientific">Pseudogracilibacillus auburnensis</name>
    <dbReference type="NCBI Taxonomy" id="1494959"/>
    <lineage>
        <taxon>Bacteria</taxon>
        <taxon>Bacillati</taxon>
        <taxon>Bacillota</taxon>
        <taxon>Bacilli</taxon>
        <taxon>Bacillales</taxon>
        <taxon>Bacillaceae</taxon>
        <taxon>Pseudogracilibacillus</taxon>
    </lineage>
</organism>
<keyword evidence="3" id="KW-0812">Transmembrane</keyword>
<feature type="compositionally biased region" description="Basic and acidic residues" evidence="2">
    <location>
        <begin position="1088"/>
        <end position="1114"/>
    </location>
</feature>
<comment type="caution">
    <text evidence="6">The sequence shown here is derived from an EMBL/GenBank/DDBJ whole genome shotgun (WGS) entry which is preliminary data.</text>
</comment>
<protein>
    <submittedName>
        <fullName evidence="6">LPXTG-motif cell wall-anchored protein</fullName>
    </submittedName>
</protein>
<evidence type="ECO:0000256" key="1">
    <source>
        <dbReference type="ARBA" id="ARBA00022737"/>
    </source>
</evidence>
<keyword evidence="3" id="KW-1133">Transmembrane helix</keyword>
<name>A0A2V3VFZ4_9BACI</name>
<dbReference type="RefSeq" id="WP_110397572.1">
    <property type="nucleotide sequence ID" value="NZ_JBHUHB010000001.1"/>
</dbReference>
<evidence type="ECO:0000259" key="4">
    <source>
        <dbReference type="Pfam" id="PF06458"/>
    </source>
</evidence>
<sequence length="1183" mass="130739">MSSRGNSLKGIRKHLKIRRSFLIVFCFLLLLSPFGTTFNYSARYVQAEEERIITEQVGKDVEGVSSGKESGEGDFLKKTEVGEEAEFDMEVSVPTKDEGEEKEEPENETESSSDGIAAPEIVDAEEKDVEIEARNMLQLNGDIQPLADQSDFETIDNSDGTVKITAYSGTDTDITIPSEIDGKRVTVIGQSAFRDKGLTSVILPNTVMNIESNAFRDNKLTVLTIPQTVQKMNQYAFAYNELENVTLGSGLTEISYGVLRGNNLRQITLPNHITKIDNQAFLSNNLETIVIPETVKEIGSYALAFNKLTNVSIPASVEKIGDDAFRVNELSEVTVKSPATIFEGNQIFLDNQSNPANLIINGHDPSTAKEYASAHGYSFQAILPKYETTKNNDGTLTITGYNGIDTDIEIPSEINGKTVTIIGEHAFSDKGLTSVIFPDTITTIGDFAFQSNRLTAIDLPDHLLTIGAYSFASNVLEKMVIPNSVTRINVGAFDSNKLDRVEFGTGLIYIGDDAFRKNKLSSAKMPDQLTTIGMKAFAENQLTSITFSDKLEYIGTSAFDSNKLEEVIIPESVETILDGSFNNNNLKEVYIYGKDTAIVSGMAFEDNPDNLIIYGHAGSKAEEHAEKYDHTFIAFSTVHSVNEMEDIEVDVGTTATAIPLPTRVDIELADGRTLQIPVIWEDPLPFDGEVSGDYLITGQLDLPAYISNPANLNIEVTVRVQEKIYEIIDIQTLIDIEVAYGTELSDIHLPKMVTATSEGNKVLFLDVEWDMSSYNGHEPGTYTLSGTLELKDSVTNPNNLVAKIKIIVEEQPNEDKDPDTDKIITGSYYAWTPLKTGHYKQGMLPLPDSVKVTLNDGGKVELEVDWHVDSEPIYDRDVAGDYLFSGEFKLIDGIANPYEHQPKYMFRLSDAVAIVKHVDEAGKELAPEEILTGKMHDEYITKPKEIDGYILTETPTNALGEFQYFSITVTYIYRKDSKETPEEPETPRDKEPTDNEVTNIPIIGTAIEVGSKKLSEVQELFPSKVEVELGDGSLTELYVNWSKDSKPSYNKNLVGTYTFYGELVLKDGITNPLSHKIEYWVNVIDSDKVSRPEESGKTPDDGGDRSESPKDSKDPVGGADSEDLIVTVDKRESKGTSVKIDATNDGKTLPKTATAYYTFILVGFMLIVLSGTTYIIRRRKQAE</sequence>
<feature type="compositionally biased region" description="Acidic residues" evidence="2">
    <location>
        <begin position="98"/>
        <end position="111"/>
    </location>
</feature>
<feature type="compositionally biased region" description="Basic and acidic residues" evidence="2">
    <location>
        <begin position="69"/>
        <end position="81"/>
    </location>
</feature>
<gene>
    <name evidence="6" type="ORF">DFR56_12626</name>
</gene>
<feature type="domain" description="Bacterial Ig-like" evidence="5">
    <location>
        <begin position="735"/>
        <end position="789"/>
    </location>
</feature>
<dbReference type="Pfam" id="PF13306">
    <property type="entry name" value="LRR_5"/>
    <property type="match status" value="2"/>
</dbReference>
<feature type="compositionally biased region" description="Basic and acidic residues" evidence="2">
    <location>
        <begin position="976"/>
        <end position="993"/>
    </location>
</feature>
<feature type="region of interest" description="Disordered" evidence="2">
    <location>
        <begin position="1088"/>
        <end position="1123"/>
    </location>
</feature>
<evidence type="ECO:0000313" key="7">
    <source>
        <dbReference type="Proteomes" id="UP000247978"/>
    </source>
</evidence>
<evidence type="ECO:0000259" key="5">
    <source>
        <dbReference type="Pfam" id="PF07532"/>
    </source>
</evidence>
<dbReference type="InterPro" id="IPR053139">
    <property type="entry name" value="Surface_bspA-like"/>
</dbReference>
<dbReference type="PANTHER" id="PTHR45661">
    <property type="entry name" value="SURFACE ANTIGEN"/>
    <property type="match status" value="1"/>
</dbReference>
<dbReference type="Proteomes" id="UP000247978">
    <property type="component" value="Unassembled WGS sequence"/>
</dbReference>
<dbReference type="Pfam" id="PF07532">
    <property type="entry name" value="Big_4"/>
    <property type="match status" value="2"/>
</dbReference>
<dbReference type="InterPro" id="IPR009459">
    <property type="entry name" value="MucBP_dom"/>
</dbReference>
<dbReference type="Pfam" id="PF06458">
    <property type="entry name" value="MucBP"/>
    <property type="match status" value="1"/>
</dbReference>
<feature type="region of interest" description="Disordered" evidence="2">
    <location>
        <begin position="61"/>
        <end position="122"/>
    </location>
</feature>
<keyword evidence="7" id="KW-1185">Reference proteome</keyword>
<feature type="region of interest" description="Disordered" evidence="2">
    <location>
        <begin position="976"/>
        <end position="997"/>
    </location>
</feature>
<dbReference type="InterPro" id="IPR032675">
    <property type="entry name" value="LRR_dom_sf"/>
</dbReference>
<accession>A0A2V3VFZ4</accession>
<dbReference type="NCBIfam" id="TIGR01167">
    <property type="entry name" value="LPXTG_anchor"/>
    <property type="match status" value="1"/>
</dbReference>
<dbReference type="AlphaFoldDB" id="A0A2V3VFZ4"/>
<feature type="domain" description="Bacterial Ig-like" evidence="5">
    <location>
        <begin position="1021"/>
        <end position="1062"/>
    </location>
</feature>
<dbReference type="InterPro" id="IPR011081">
    <property type="entry name" value="Big_4"/>
</dbReference>
<feature type="domain" description="MucBP" evidence="4">
    <location>
        <begin position="915"/>
        <end position="974"/>
    </location>
</feature>
<dbReference type="OrthoDB" id="2740373at2"/>
<dbReference type="InterPro" id="IPR026906">
    <property type="entry name" value="LRR_5"/>
</dbReference>
<evidence type="ECO:0000313" key="6">
    <source>
        <dbReference type="EMBL" id="PXW80500.1"/>
    </source>
</evidence>
<dbReference type="PANTHER" id="PTHR45661:SF3">
    <property type="entry name" value="IG-LIKE DOMAIN-CONTAINING PROTEIN"/>
    <property type="match status" value="1"/>
</dbReference>
<dbReference type="Gene3D" id="3.10.20.320">
    <property type="entry name" value="Putative peptidoglycan bound protein (lpxtg motif)"/>
    <property type="match status" value="1"/>
</dbReference>
<feature type="transmembrane region" description="Helical" evidence="3">
    <location>
        <begin position="1155"/>
        <end position="1176"/>
    </location>
</feature>
<evidence type="ECO:0000256" key="3">
    <source>
        <dbReference type="SAM" id="Phobius"/>
    </source>
</evidence>